<dbReference type="InterPro" id="IPR047057">
    <property type="entry name" value="MerR_fam"/>
</dbReference>
<dbReference type="Gene3D" id="1.10.1660.10">
    <property type="match status" value="1"/>
</dbReference>
<evidence type="ECO:0000256" key="2">
    <source>
        <dbReference type="ARBA" id="ARBA00023015"/>
    </source>
</evidence>
<dbReference type="InterPro" id="IPR009061">
    <property type="entry name" value="DNA-bd_dom_put_sf"/>
</dbReference>
<evidence type="ECO:0000256" key="4">
    <source>
        <dbReference type="ARBA" id="ARBA00023163"/>
    </source>
</evidence>
<keyword evidence="3 6" id="KW-0238">DNA-binding</keyword>
<keyword evidence="2" id="KW-0805">Transcription regulation</keyword>
<proteinExistence type="predicted"/>
<dbReference type="Proteomes" id="UP000219563">
    <property type="component" value="Unassembled WGS sequence"/>
</dbReference>
<reference evidence="6 7" key="1">
    <citation type="submission" date="2017-08" db="EMBL/GenBank/DDBJ databases">
        <authorList>
            <person name="de Groot N.N."/>
        </authorList>
    </citation>
    <scope>NUCLEOTIDE SEQUENCE [LARGE SCALE GENOMIC DNA]</scope>
    <source>
        <strain evidence="6 7">DSM 9787</strain>
    </source>
</reference>
<evidence type="ECO:0000313" key="6">
    <source>
        <dbReference type="EMBL" id="SOC16476.1"/>
    </source>
</evidence>
<dbReference type="PROSITE" id="PS50937">
    <property type="entry name" value="HTH_MERR_2"/>
    <property type="match status" value="1"/>
</dbReference>
<dbReference type="AlphaFoldDB" id="A0A285T5I5"/>
<protein>
    <submittedName>
        <fullName evidence="6">DNA-binding transcriptional regulator, MerR family</fullName>
    </submittedName>
</protein>
<gene>
    <name evidence="6" type="ORF">SAMN02910411_0413</name>
</gene>
<dbReference type="EMBL" id="OBMR01000014">
    <property type="protein sequence ID" value="SOC16476.1"/>
    <property type="molecule type" value="Genomic_DNA"/>
</dbReference>
<dbReference type="SUPFAM" id="SSF46955">
    <property type="entry name" value="Putative DNA-binding domain"/>
    <property type="match status" value="1"/>
</dbReference>
<dbReference type="Pfam" id="PF13411">
    <property type="entry name" value="MerR_1"/>
    <property type="match status" value="1"/>
</dbReference>
<evidence type="ECO:0000256" key="3">
    <source>
        <dbReference type="ARBA" id="ARBA00023125"/>
    </source>
</evidence>
<keyword evidence="4" id="KW-0804">Transcription</keyword>
<dbReference type="InterPro" id="IPR000551">
    <property type="entry name" value="MerR-type_HTH_dom"/>
</dbReference>
<accession>A0A285T5I5</accession>
<evidence type="ECO:0000313" key="7">
    <source>
        <dbReference type="Proteomes" id="UP000219563"/>
    </source>
</evidence>
<evidence type="ECO:0000259" key="5">
    <source>
        <dbReference type="PROSITE" id="PS50937"/>
    </source>
</evidence>
<dbReference type="PANTHER" id="PTHR30204">
    <property type="entry name" value="REDOX-CYCLING DRUG-SENSING TRANSCRIPTIONAL ACTIVATOR SOXR"/>
    <property type="match status" value="1"/>
</dbReference>
<organism evidence="6 7">
    <name type="scientific">Pseudobutyrivibrio ruminis DSM 9787</name>
    <dbReference type="NCBI Taxonomy" id="1123011"/>
    <lineage>
        <taxon>Bacteria</taxon>
        <taxon>Bacillati</taxon>
        <taxon>Bacillota</taxon>
        <taxon>Clostridia</taxon>
        <taxon>Lachnospirales</taxon>
        <taxon>Lachnospiraceae</taxon>
        <taxon>Pseudobutyrivibrio</taxon>
    </lineage>
</organism>
<sequence length="114" mass="13495">MITLKELCDYTRVTRRTIQGYEEKGLLKSVSKNKMGHLLYDSESIEQVNLIRFYQSIGFSLREIKHFEEMDPVEFKKLMEEKIVTLQAESILVKDKIKKIHSIIDDGVQFPWKE</sequence>
<evidence type="ECO:0000256" key="1">
    <source>
        <dbReference type="ARBA" id="ARBA00022491"/>
    </source>
</evidence>
<feature type="domain" description="HTH merR-type" evidence="5">
    <location>
        <begin position="1"/>
        <end position="70"/>
    </location>
</feature>
<name>A0A285T5I5_9FIRM</name>
<dbReference type="GO" id="GO:0003677">
    <property type="term" value="F:DNA binding"/>
    <property type="evidence" value="ECO:0007669"/>
    <property type="project" value="UniProtKB-KW"/>
</dbReference>
<keyword evidence="1" id="KW-0678">Repressor</keyword>
<dbReference type="RefSeq" id="WP_097077194.1">
    <property type="nucleotide sequence ID" value="NZ_OBMR01000014.1"/>
</dbReference>
<dbReference type="GO" id="GO:0003700">
    <property type="term" value="F:DNA-binding transcription factor activity"/>
    <property type="evidence" value="ECO:0007669"/>
    <property type="project" value="InterPro"/>
</dbReference>
<dbReference type="PANTHER" id="PTHR30204:SF69">
    <property type="entry name" value="MERR-FAMILY TRANSCRIPTIONAL REGULATOR"/>
    <property type="match status" value="1"/>
</dbReference>
<dbReference type="SMART" id="SM00422">
    <property type="entry name" value="HTH_MERR"/>
    <property type="match status" value="1"/>
</dbReference>